<accession>A0A4V1MAY3</accession>
<dbReference type="Pfam" id="PF00754">
    <property type="entry name" value="F5_F8_type_C"/>
    <property type="match status" value="1"/>
</dbReference>
<dbReference type="InterPro" id="IPR050727">
    <property type="entry name" value="GH43_arabinanases"/>
</dbReference>
<feature type="domain" description="F5/8 type C" evidence="9">
    <location>
        <begin position="330"/>
        <end position="462"/>
    </location>
</feature>
<feature type="active site" description="Proton acceptor" evidence="5">
    <location>
        <position position="36"/>
    </location>
</feature>
<keyword evidence="3 7" id="KW-0378">Hydrolase</keyword>
<reference evidence="10 11" key="1">
    <citation type="submission" date="2019-01" db="EMBL/GenBank/DDBJ databases">
        <title>Filimonas sp. strain TTM-71.</title>
        <authorList>
            <person name="Chen W.-M."/>
        </authorList>
    </citation>
    <scope>NUCLEOTIDE SEQUENCE [LARGE SCALE GENOMIC DNA]</scope>
    <source>
        <strain evidence="10 11">TTM-71</strain>
    </source>
</reference>
<comment type="caution">
    <text evidence="10">The sequence shown here is derived from an EMBL/GenBank/DDBJ whole genome shotgun (WGS) entry which is preliminary data.</text>
</comment>
<keyword evidence="11" id="KW-1185">Reference proteome</keyword>
<dbReference type="Proteomes" id="UP000290545">
    <property type="component" value="Unassembled WGS sequence"/>
</dbReference>
<feature type="site" description="Important for catalytic activity, responsible for pKa modulation of the active site Glu and correct orientation of both the proton donor and substrate" evidence="6">
    <location>
        <position position="157"/>
    </location>
</feature>
<sequence length="462" mass="51705">MKLFLLAVIHFSCSTIALCQSKNPFGKALVPDMIADASIQEINGTFYCYATTDGYDQGLETSGPPVVWKSKDFIHWSFSGTYFSSAVKQKYWAPSKAIAANGKYYIYPTVNGYMYPAVADSPDGPFKLAKGIDSFYLPFTPSALLYSKNPKEPGGIDAEVFIDDDGQPYVFWQLRHAAKMTPDMASIDTSSFVTIATKRQGYSEGPIFFKRKGVYYYLYTLGGDEKYQYAYGMSKTSPLGPFEFPEQDIIATTNYERQIFGPGHGCVFNVPGTDDFYFAYLEFGRRSTNRQTYVNKLEFNADGTIRPVKLTLDGVGAFRAVIQGKSISVVDSKASSVRSALIVKPNQDFSLKRTEFFSSQFAFDDANGSRWMAAPEDSTAWLVADLGRIQKVRRSEIGFVRPTAGHAYILEYSADGKVWKACGGHRQVVVQSPHQDMLNIKARYLRIKILAGVKGVWEWHIY</sequence>
<comment type="pathway">
    <text evidence="1">Glycan metabolism; L-arabinan degradation.</text>
</comment>
<dbReference type="InterPro" id="IPR023296">
    <property type="entry name" value="Glyco_hydro_beta-prop_sf"/>
</dbReference>
<evidence type="ECO:0000256" key="5">
    <source>
        <dbReference type="PIRSR" id="PIRSR606710-1"/>
    </source>
</evidence>
<keyword evidence="4 7" id="KW-0326">Glycosidase</keyword>
<name>A0A4V1MAY3_9BACT</name>
<evidence type="ECO:0000256" key="2">
    <source>
        <dbReference type="ARBA" id="ARBA00009865"/>
    </source>
</evidence>
<evidence type="ECO:0000256" key="1">
    <source>
        <dbReference type="ARBA" id="ARBA00004834"/>
    </source>
</evidence>
<evidence type="ECO:0000256" key="8">
    <source>
        <dbReference type="SAM" id="SignalP"/>
    </source>
</evidence>
<evidence type="ECO:0000256" key="7">
    <source>
        <dbReference type="RuleBase" id="RU361187"/>
    </source>
</evidence>
<dbReference type="InterPro" id="IPR008979">
    <property type="entry name" value="Galactose-bd-like_sf"/>
</dbReference>
<dbReference type="PANTHER" id="PTHR43301:SF3">
    <property type="entry name" value="ARABINAN ENDO-1,5-ALPHA-L-ARABINOSIDASE A-RELATED"/>
    <property type="match status" value="1"/>
</dbReference>
<dbReference type="Pfam" id="PF04616">
    <property type="entry name" value="Glyco_hydro_43"/>
    <property type="match status" value="1"/>
</dbReference>
<evidence type="ECO:0000313" key="11">
    <source>
        <dbReference type="Proteomes" id="UP000290545"/>
    </source>
</evidence>
<keyword evidence="8" id="KW-0732">Signal</keyword>
<evidence type="ECO:0000313" key="10">
    <source>
        <dbReference type="EMBL" id="RXK87476.1"/>
    </source>
</evidence>
<feature type="active site" description="Proton donor" evidence="5">
    <location>
        <position position="204"/>
    </location>
</feature>
<dbReference type="CDD" id="cd18608">
    <property type="entry name" value="GH43_F5-8_typeC-like"/>
    <property type="match status" value="1"/>
</dbReference>
<dbReference type="PROSITE" id="PS50022">
    <property type="entry name" value="FA58C_3"/>
    <property type="match status" value="1"/>
</dbReference>
<dbReference type="InterPro" id="IPR000421">
    <property type="entry name" value="FA58C"/>
</dbReference>
<dbReference type="SUPFAM" id="SSF49785">
    <property type="entry name" value="Galactose-binding domain-like"/>
    <property type="match status" value="1"/>
</dbReference>
<organism evidence="10 11">
    <name type="scientific">Filimonas effusa</name>
    <dbReference type="NCBI Taxonomy" id="2508721"/>
    <lineage>
        <taxon>Bacteria</taxon>
        <taxon>Pseudomonadati</taxon>
        <taxon>Bacteroidota</taxon>
        <taxon>Chitinophagia</taxon>
        <taxon>Chitinophagales</taxon>
        <taxon>Chitinophagaceae</taxon>
        <taxon>Filimonas</taxon>
    </lineage>
</organism>
<dbReference type="Gene3D" id="2.115.10.20">
    <property type="entry name" value="Glycosyl hydrolase domain, family 43"/>
    <property type="match status" value="1"/>
</dbReference>
<evidence type="ECO:0000256" key="3">
    <source>
        <dbReference type="ARBA" id="ARBA00022801"/>
    </source>
</evidence>
<dbReference type="OrthoDB" id="3308423at2"/>
<evidence type="ECO:0000256" key="4">
    <source>
        <dbReference type="ARBA" id="ARBA00023295"/>
    </source>
</evidence>
<protein>
    <submittedName>
        <fullName evidence="10">Glycosyl hydrolase family 43</fullName>
    </submittedName>
</protein>
<feature type="chain" id="PRO_5020575010" evidence="8">
    <location>
        <begin position="18"/>
        <end position="462"/>
    </location>
</feature>
<dbReference type="SUPFAM" id="SSF75005">
    <property type="entry name" value="Arabinanase/levansucrase/invertase"/>
    <property type="match status" value="1"/>
</dbReference>
<dbReference type="GO" id="GO:0004553">
    <property type="term" value="F:hydrolase activity, hydrolyzing O-glycosyl compounds"/>
    <property type="evidence" value="ECO:0007669"/>
    <property type="project" value="InterPro"/>
</dbReference>
<dbReference type="GO" id="GO:0005975">
    <property type="term" value="P:carbohydrate metabolic process"/>
    <property type="evidence" value="ECO:0007669"/>
    <property type="project" value="InterPro"/>
</dbReference>
<dbReference type="PANTHER" id="PTHR43301">
    <property type="entry name" value="ARABINAN ENDO-1,5-ALPHA-L-ARABINOSIDASE"/>
    <property type="match status" value="1"/>
</dbReference>
<gene>
    <name evidence="10" type="ORF">ESB13_08820</name>
</gene>
<dbReference type="AlphaFoldDB" id="A0A4V1MAY3"/>
<evidence type="ECO:0000259" key="9">
    <source>
        <dbReference type="PROSITE" id="PS50022"/>
    </source>
</evidence>
<proteinExistence type="inferred from homology"/>
<evidence type="ECO:0000256" key="6">
    <source>
        <dbReference type="PIRSR" id="PIRSR606710-2"/>
    </source>
</evidence>
<dbReference type="EMBL" id="SDHZ01000001">
    <property type="protein sequence ID" value="RXK87476.1"/>
    <property type="molecule type" value="Genomic_DNA"/>
</dbReference>
<dbReference type="InterPro" id="IPR006710">
    <property type="entry name" value="Glyco_hydro_43"/>
</dbReference>
<comment type="similarity">
    <text evidence="2 7">Belongs to the glycosyl hydrolase 43 family.</text>
</comment>
<feature type="signal peptide" evidence="8">
    <location>
        <begin position="1"/>
        <end position="17"/>
    </location>
</feature>
<dbReference type="Gene3D" id="2.60.120.260">
    <property type="entry name" value="Galactose-binding domain-like"/>
    <property type="match status" value="1"/>
</dbReference>